<sequence>MLYYVEIPEVEVDLRCFLRKPTKVTKRFVIETIKVSHASEISCIKFITGRGNHINSTKEREVLCKNFESWLSDTEVSKLIDFHVPHTEHYLVYLNPPNTDSILPAELIAYYENFKSSIKSILIYVFLIINLCILVYLVYFYYYYCYYCYCSVH</sequence>
<protein>
    <recommendedName>
        <fullName evidence="4">Smr domain-containing protein</fullName>
    </recommendedName>
</protein>
<comment type="caution">
    <text evidence="2">The sequence shown here is derived from an EMBL/GenBank/DDBJ whole genome shotgun (WGS) entry which is preliminary data.</text>
</comment>
<gene>
    <name evidence="2" type="ORF">C1645_784377</name>
</gene>
<evidence type="ECO:0000256" key="1">
    <source>
        <dbReference type="SAM" id="Phobius"/>
    </source>
</evidence>
<keyword evidence="1" id="KW-1133">Transmembrane helix</keyword>
<name>A0A397SHD9_9GLOM</name>
<dbReference type="AlphaFoldDB" id="A0A397SHD9"/>
<feature type="transmembrane region" description="Helical" evidence="1">
    <location>
        <begin position="121"/>
        <end position="144"/>
    </location>
</feature>
<dbReference type="Gene3D" id="3.30.1370.110">
    <property type="match status" value="1"/>
</dbReference>
<dbReference type="EMBL" id="QKYT01000502">
    <property type="protein sequence ID" value="RIA84319.1"/>
    <property type="molecule type" value="Genomic_DNA"/>
</dbReference>
<evidence type="ECO:0000313" key="2">
    <source>
        <dbReference type="EMBL" id="RIA84319.1"/>
    </source>
</evidence>
<dbReference type="Proteomes" id="UP000265703">
    <property type="component" value="Unassembled WGS sequence"/>
</dbReference>
<accession>A0A397SHD9</accession>
<evidence type="ECO:0000313" key="3">
    <source>
        <dbReference type="Proteomes" id="UP000265703"/>
    </source>
</evidence>
<keyword evidence="1" id="KW-0812">Transmembrane</keyword>
<evidence type="ECO:0008006" key="4">
    <source>
        <dbReference type="Google" id="ProtNLM"/>
    </source>
</evidence>
<proteinExistence type="predicted"/>
<keyword evidence="3" id="KW-1185">Reference proteome</keyword>
<dbReference type="InterPro" id="IPR036063">
    <property type="entry name" value="Smr_dom_sf"/>
</dbReference>
<keyword evidence="1" id="KW-0472">Membrane</keyword>
<dbReference type="OrthoDB" id="2401430at2759"/>
<organism evidence="2 3">
    <name type="scientific">Glomus cerebriforme</name>
    <dbReference type="NCBI Taxonomy" id="658196"/>
    <lineage>
        <taxon>Eukaryota</taxon>
        <taxon>Fungi</taxon>
        <taxon>Fungi incertae sedis</taxon>
        <taxon>Mucoromycota</taxon>
        <taxon>Glomeromycotina</taxon>
        <taxon>Glomeromycetes</taxon>
        <taxon>Glomerales</taxon>
        <taxon>Glomeraceae</taxon>
        <taxon>Glomus</taxon>
    </lineage>
</organism>
<reference evidence="2 3" key="1">
    <citation type="submission" date="2018-06" db="EMBL/GenBank/DDBJ databases">
        <title>Comparative genomics reveals the genomic features of Rhizophagus irregularis, R. cerebriforme, R. diaphanum and Gigaspora rosea, and their symbiotic lifestyle signature.</title>
        <authorList>
            <person name="Morin E."/>
            <person name="San Clemente H."/>
            <person name="Chen E.C.H."/>
            <person name="De La Providencia I."/>
            <person name="Hainaut M."/>
            <person name="Kuo A."/>
            <person name="Kohler A."/>
            <person name="Murat C."/>
            <person name="Tang N."/>
            <person name="Roy S."/>
            <person name="Loubradou J."/>
            <person name="Henrissat B."/>
            <person name="Grigoriev I.V."/>
            <person name="Corradi N."/>
            <person name="Roux C."/>
            <person name="Martin F.M."/>
        </authorList>
    </citation>
    <scope>NUCLEOTIDE SEQUENCE [LARGE SCALE GENOMIC DNA]</scope>
    <source>
        <strain evidence="2 3">DAOM 227022</strain>
    </source>
</reference>